<keyword evidence="2" id="KW-1185">Reference proteome</keyword>
<comment type="caution">
    <text evidence="1">The sequence shown here is derived from an EMBL/GenBank/DDBJ whole genome shotgun (WGS) entry which is preliminary data.</text>
</comment>
<dbReference type="Proteomes" id="UP001165101">
    <property type="component" value="Unassembled WGS sequence"/>
</dbReference>
<proteinExistence type="predicted"/>
<dbReference type="EMBL" id="BSXV01000608">
    <property type="protein sequence ID" value="GME89833.1"/>
    <property type="molecule type" value="Genomic_DNA"/>
</dbReference>
<name>A0ACB5TK17_CANBO</name>
<evidence type="ECO:0000313" key="2">
    <source>
        <dbReference type="Proteomes" id="UP001165101"/>
    </source>
</evidence>
<reference evidence="1" key="1">
    <citation type="submission" date="2023-04" db="EMBL/GenBank/DDBJ databases">
        <title>Candida boidinii NBRC 1967.</title>
        <authorList>
            <person name="Ichikawa N."/>
            <person name="Sato H."/>
            <person name="Tonouchi N."/>
        </authorList>
    </citation>
    <scope>NUCLEOTIDE SEQUENCE</scope>
    <source>
        <strain evidence="1">NBRC 1967</strain>
    </source>
</reference>
<organism evidence="1 2">
    <name type="scientific">Candida boidinii</name>
    <name type="common">Yeast</name>
    <dbReference type="NCBI Taxonomy" id="5477"/>
    <lineage>
        <taxon>Eukaryota</taxon>
        <taxon>Fungi</taxon>
        <taxon>Dikarya</taxon>
        <taxon>Ascomycota</taxon>
        <taxon>Saccharomycotina</taxon>
        <taxon>Pichiomycetes</taxon>
        <taxon>Pichiales</taxon>
        <taxon>Pichiaceae</taxon>
        <taxon>Ogataea</taxon>
        <taxon>Ogataea/Candida clade</taxon>
    </lineage>
</organism>
<accession>A0ACB5TK17</accession>
<gene>
    <name evidence="1" type="ORF">Cboi01_000158000</name>
</gene>
<evidence type="ECO:0000313" key="1">
    <source>
        <dbReference type="EMBL" id="GME89833.1"/>
    </source>
</evidence>
<sequence>MSLKDESNFESVKNYVSNEIEILFFPQNDKLIEIDEETPGLFYVIDGTLDVTYQKKTYDESTPIDNPFENDSEDSEQFENENEDGDGDGEINHVEEEFLYSIYEGGIAGYLGTVVGGKSFINVTASTDVYVAFFPKSSIELMIEKFPLAQLSLGKSLLNNFDSKLLLVDYALEWTHTATGQSLYTQGDPANGIYIVLNGRFRSYIDKAKVETTKKRAINCSHYEIKKSDKNSTASSLSSFTSNRGGKPRQGGIHNSSSGDKTEEATEIQIIGEYGQGESLGEVEVLTKRKRYFTVVAIRDSETARIPRTLFEMIALGNPSIMVKVSRIVARSVKNHLTEEFESPVFNKNQIISPHLSGGDDIPIRNDKNYRTITILPITSGLPVMEFSEKLASSFDKVGKTVKLLNQSSILARLGKHAFDRLAKMKQSGYFSELEERYQIVIYACDTPVNSTWTGTCISQGDCILLLADAKASPDIGEYEKLLLKTRTSARTELCLLHPERYVAPGLTNNWLQNRIWVHSHHHIQMSFVNPKDTDSNYNLNKLEDYYSKSFKFLSSLTNSAINKPKQRALLNLKDRVETLITQNDLFGFKKASRNHYYLPIAEHKDDFNRLARILSGQAIGLVLGGGGARGISHIGVLKALEDAGIPVDIIGGTSIGAFVGGLYAREYDIVPVYGRGKKFSSRMASMWRLIFDVTYPVTSYITGHEFNRGIWKAFGDSRIEDFWIKYYTNSTNITESRMEIHTSGYAWRYIRASMSLAGLLPPITDKGSMLLDGGYIDNLTVQEMKRRGAKVIIAVDVGSVDDKTPMDYGDTLSGLWVLLNRCNPFSSHPNVPTMTDIQMRLAYVSSVNALEMAKNTEGCIYLRPPIQGYATLDFGSFNEIYNVGANYASSVVKKLAEERVVPFTKSVKKKTNNRRTNYGRRNSI</sequence>
<protein>
    <submittedName>
        <fullName evidence="1">Unnamed protein product</fullName>
    </submittedName>
</protein>